<dbReference type="Proteomes" id="UP000481861">
    <property type="component" value="Unassembled WGS sequence"/>
</dbReference>
<organism evidence="1 2">
    <name type="scientific">Massariosphaeria phaeospora</name>
    <dbReference type="NCBI Taxonomy" id="100035"/>
    <lineage>
        <taxon>Eukaryota</taxon>
        <taxon>Fungi</taxon>
        <taxon>Dikarya</taxon>
        <taxon>Ascomycota</taxon>
        <taxon>Pezizomycotina</taxon>
        <taxon>Dothideomycetes</taxon>
        <taxon>Pleosporomycetidae</taxon>
        <taxon>Pleosporales</taxon>
        <taxon>Pleosporales incertae sedis</taxon>
        <taxon>Massariosphaeria</taxon>
    </lineage>
</organism>
<dbReference type="EMBL" id="JAADJZ010000026">
    <property type="protein sequence ID" value="KAF2866841.1"/>
    <property type="molecule type" value="Genomic_DNA"/>
</dbReference>
<dbReference type="OrthoDB" id="10508345at2759"/>
<sequence>MSATAGQSRNSPLFIKSSLACFDKLLRMPLSSQLPMSVFRLRNASLRLMYVLHQFGTRPSLAVWSRGSSACGWCTLVETSRLCMRRADSDLNPNHLLVVSSRLVRAGAVSRLCRRPSD</sequence>
<evidence type="ECO:0000313" key="1">
    <source>
        <dbReference type="EMBL" id="KAF2866841.1"/>
    </source>
</evidence>
<name>A0A7C8M3V2_9PLEO</name>
<protein>
    <submittedName>
        <fullName evidence="1">Uncharacterized protein</fullName>
    </submittedName>
</protein>
<proteinExistence type="predicted"/>
<evidence type="ECO:0000313" key="2">
    <source>
        <dbReference type="Proteomes" id="UP000481861"/>
    </source>
</evidence>
<gene>
    <name evidence="1" type="ORF">BDV95DRAFT_199663</name>
</gene>
<reference evidence="1 2" key="1">
    <citation type="submission" date="2020-01" db="EMBL/GenBank/DDBJ databases">
        <authorList>
            <consortium name="DOE Joint Genome Institute"/>
            <person name="Haridas S."/>
            <person name="Albert R."/>
            <person name="Binder M."/>
            <person name="Bloem J."/>
            <person name="Labutti K."/>
            <person name="Salamov A."/>
            <person name="Andreopoulos B."/>
            <person name="Baker S.E."/>
            <person name="Barry K."/>
            <person name="Bills G."/>
            <person name="Bluhm B.H."/>
            <person name="Cannon C."/>
            <person name="Castanera R."/>
            <person name="Culley D.E."/>
            <person name="Daum C."/>
            <person name="Ezra D."/>
            <person name="Gonzalez J.B."/>
            <person name="Henrissat B."/>
            <person name="Kuo A."/>
            <person name="Liang C."/>
            <person name="Lipzen A."/>
            <person name="Lutzoni F."/>
            <person name="Magnuson J."/>
            <person name="Mondo S."/>
            <person name="Nolan M."/>
            <person name="Ohm R."/>
            <person name="Pangilinan J."/>
            <person name="Park H.-J.H."/>
            <person name="Ramirez L."/>
            <person name="Alfaro M."/>
            <person name="Sun H."/>
            <person name="Tritt A."/>
            <person name="Yoshinaga Y."/>
            <person name="Zwiers L.-H.L."/>
            <person name="Turgeon B.G."/>
            <person name="Goodwin S.B."/>
            <person name="Spatafora J.W."/>
            <person name="Crous P.W."/>
            <person name="Grigoriev I.V."/>
        </authorList>
    </citation>
    <scope>NUCLEOTIDE SEQUENCE [LARGE SCALE GENOMIC DNA]</scope>
    <source>
        <strain evidence="1 2">CBS 611.86</strain>
    </source>
</reference>
<accession>A0A7C8M3V2</accession>
<comment type="caution">
    <text evidence="1">The sequence shown here is derived from an EMBL/GenBank/DDBJ whole genome shotgun (WGS) entry which is preliminary data.</text>
</comment>
<keyword evidence="2" id="KW-1185">Reference proteome</keyword>
<dbReference type="AlphaFoldDB" id="A0A7C8M3V2"/>